<feature type="transmembrane region" description="Helical" evidence="9">
    <location>
        <begin position="50"/>
        <end position="74"/>
    </location>
</feature>
<evidence type="ECO:0000256" key="2">
    <source>
        <dbReference type="ARBA" id="ARBA00022475"/>
    </source>
</evidence>
<dbReference type="EMBL" id="JACRTI010000042">
    <property type="protein sequence ID" value="MBC8602972.1"/>
    <property type="molecule type" value="Genomic_DNA"/>
</dbReference>
<keyword evidence="3 9" id="KW-0812">Transmembrane</keyword>
<evidence type="ECO:0000259" key="10">
    <source>
        <dbReference type="Pfam" id="PF00884"/>
    </source>
</evidence>
<feature type="binding site" evidence="7">
    <location>
        <position position="461"/>
    </location>
    <ligand>
        <name>substrate</name>
    </ligand>
</feature>
<dbReference type="PIRSF" id="PIRSF005091">
    <property type="entry name" value="Mmb_sulf_HI1246"/>
    <property type="match status" value="1"/>
</dbReference>
<evidence type="ECO:0000313" key="11">
    <source>
        <dbReference type="EMBL" id="MBC8602972.1"/>
    </source>
</evidence>
<feature type="active site" evidence="6">
    <location>
        <position position="344"/>
    </location>
</feature>
<feature type="transmembrane region" description="Helical" evidence="9">
    <location>
        <begin position="174"/>
        <end position="191"/>
    </location>
</feature>
<dbReference type="PANTHER" id="PTHR47371">
    <property type="entry name" value="LIPOTEICHOIC ACID SYNTHASE"/>
    <property type="match status" value="1"/>
</dbReference>
<evidence type="ECO:0000256" key="1">
    <source>
        <dbReference type="ARBA" id="ARBA00004651"/>
    </source>
</evidence>
<evidence type="ECO:0000256" key="6">
    <source>
        <dbReference type="PIRSR" id="PIRSR005091-1"/>
    </source>
</evidence>
<evidence type="ECO:0000256" key="3">
    <source>
        <dbReference type="ARBA" id="ARBA00022692"/>
    </source>
</evidence>
<evidence type="ECO:0000256" key="4">
    <source>
        <dbReference type="ARBA" id="ARBA00022989"/>
    </source>
</evidence>
<dbReference type="RefSeq" id="WP_115500464.1">
    <property type="nucleotide sequence ID" value="NZ_JACRTI010000042.1"/>
</dbReference>
<feature type="transmembrane region" description="Helical" evidence="9">
    <location>
        <begin position="135"/>
        <end position="153"/>
    </location>
</feature>
<proteinExistence type="predicted"/>
<dbReference type="SUPFAM" id="SSF53649">
    <property type="entry name" value="Alkaline phosphatase-like"/>
    <property type="match status" value="1"/>
</dbReference>
<dbReference type="Proteomes" id="UP000629596">
    <property type="component" value="Unassembled WGS sequence"/>
</dbReference>
<dbReference type="InterPro" id="IPR000917">
    <property type="entry name" value="Sulfatase_N"/>
</dbReference>
<accession>A0A3D8HC00</accession>
<feature type="binding site" evidence="8">
    <location>
        <position position="512"/>
    </location>
    <ligand>
        <name>Mn(2+)</name>
        <dbReference type="ChEBI" id="CHEBI:29035"/>
    </ligand>
</feature>
<evidence type="ECO:0000313" key="14">
    <source>
        <dbReference type="Proteomes" id="UP000629596"/>
    </source>
</evidence>
<gene>
    <name evidence="12" type="ORF">DWU89_15125</name>
    <name evidence="11" type="ORF">H8784_14750</name>
</gene>
<name>A0A3D8HC00_9BACT</name>
<keyword evidence="4 9" id="KW-1133">Transmembrane helix</keyword>
<feature type="transmembrane region" description="Helical" evidence="9">
    <location>
        <begin position="86"/>
        <end position="108"/>
    </location>
</feature>
<dbReference type="EMBL" id="QREV01000042">
    <property type="protein sequence ID" value="RDU48300.1"/>
    <property type="molecule type" value="Genomic_DNA"/>
</dbReference>
<evidence type="ECO:0000313" key="13">
    <source>
        <dbReference type="Proteomes" id="UP000256321"/>
    </source>
</evidence>
<keyword evidence="5 9" id="KW-0472">Membrane</keyword>
<dbReference type="Gene3D" id="3.40.720.10">
    <property type="entry name" value="Alkaline Phosphatase, subunit A"/>
    <property type="match status" value="1"/>
</dbReference>
<dbReference type="CDD" id="cd16015">
    <property type="entry name" value="LTA_synthase"/>
    <property type="match status" value="1"/>
</dbReference>
<dbReference type="PANTHER" id="PTHR47371:SF3">
    <property type="entry name" value="PHOSPHOGLYCEROL TRANSFERASE I"/>
    <property type="match status" value="1"/>
</dbReference>
<keyword evidence="14" id="KW-1185">Reference proteome</keyword>
<evidence type="ECO:0000256" key="9">
    <source>
        <dbReference type="SAM" id="Phobius"/>
    </source>
</evidence>
<comment type="subcellular location">
    <subcellularLocation>
        <location evidence="1">Cell membrane</location>
        <topology evidence="1">Multi-pass membrane protein</topology>
    </subcellularLocation>
</comment>
<keyword evidence="7" id="KW-0464">Manganese</keyword>
<feature type="binding site" evidence="8">
    <location>
        <position position="344"/>
    </location>
    <ligand>
        <name>Mn(2+)</name>
        <dbReference type="ChEBI" id="CHEBI:29035"/>
    </ligand>
</feature>
<sequence length="640" mass="71732">MKKRVLFLLALFVIWLPMLAIQKPVFMLYHHALANGCSLSDYLRVITHGLLLDCTIAGYLTALPLLMTLVSVWLPGRFYRKLLKGYFGIMAVLIAAIFAVDVALYGYWGFRLDATLFFYLQSPGDAMASVPMGQFFGQLLMFIVYASGIYWLLKQFIVPLFPETPVRKRLGGSLIVLMLGGILFIPIRGGVTTSTANVGMVYFSKNQFLNHSAINPCFSLLASLSKQQDFAAQFNFFPEEERREIMGSLSPHSMRGRTGTDLVETDSLSASLRSRIECGNEKGDTIPKVLLNTQRPNILIVIMESFSANVVGAVGGDSIVTPNLNRLSKEGVLFTNMYASSFRTDRGIVSVLNGYLAQPTTSIMKYPAKSQTLPSIARSLTNEGYVADMLYGGDINFTNMQSYFFSSGYSRITADRDFPLTSRLSKWGANDDVTFRHLYEDIKSRDSQKPWLSTFLTLSSHEPFEVPYHRLDDMGLYANSVAFTDSCIGNFIDKLKELPVWKNTLVIFVSDHGYPYPKDVVNYEPRRYHIPMLWIGGAVKEPVVIDKYANQTDLAATLLNQLGIGHDSFTFSRNVLSPDYPEYAFYTYSNGFGFIDSTGISVYDNEGNKPLIETPHEGSEQRLRKGKALLQTLYDDLGSR</sequence>
<feature type="binding site" evidence="8">
    <location>
        <position position="511"/>
    </location>
    <ligand>
        <name>Mn(2+)</name>
        <dbReference type="ChEBI" id="CHEBI:29035"/>
    </ligand>
</feature>
<dbReference type="InterPro" id="IPR017850">
    <property type="entry name" value="Alkaline_phosphatase_core_sf"/>
</dbReference>
<evidence type="ECO:0000313" key="12">
    <source>
        <dbReference type="EMBL" id="RDU48300.1"/>
    </source>
</evidence>
<organism evidence="12 13">
    <name type="scientific">Parabacteroides acidifaciens</name>
    <dbReference type="NCBI Taxonomy" id="2290935"/>
    <lineage>
        <taxon>Bacteria</taxon>
        <taxon>Pseudomonadati</taxon>
        <taxon>Bacteroidota</taxon>
        <taxon>Bacteroidia</taxon>
        <taxon>Bacteroidales</taxon>
        <taxon>Tannerellaceae</taxon>
        <taxon>Parabacteroides</taxon>
    </lineage>
</organism>
<protein>
    <submittedName>
        <fullName evidence="12">Alkaline phosphatase family protein</fullName>
    </submittedName>
    <submittedName>
        <fullName evidence="11">Sulfatase-like hydrolase/transferase</fullName>
    </submittedName>
</protein>
<dbReference type="Gene3D" id="3.30.1120.80">
    <property type="match status" value="1"/>
</dbReference>
<keyword evidence="2" id="KW-1003">Cell membrane</keyword>
<dbReference type="GO" id="GO:0005886">
    <property type="term" value="C:plasma membrane"/>
    <property type="evidence" value="ECO:0007669"/>
    <property type="project" value="UniProtKB-SubCell"/>
</dbReference>
<reference evidence="12 13" key="1">
    <citation type="submission" date="2018-07" db="EMBL/GenBank/DDBJ databases">
        <title>Parabacteroides acidifaciens nov. sp., isolated from human feces.</title>
        <authorList>
            <person name="Wang Y.J."/>
        </authorList>
    </citation>
    <scope>NUCLEOTIDE SEQUENCE [LARGE SCALE GENOMIC DNA]</scope>
    <source>
        <strain evidence="12 13">426-9</strain>
    </source>
</reference>
<dbReference type="Proteomes" id="UP000256321">
    <property type="component" value="Unassembled WGS sequence"/>
</dbReference>
<feature type="domain" description="Sulfatase N-terminal" evidence="10">
    <location>
        <begin position="296"/>
        <end position="564"/>
    </location>
</feature>
<dbReference type="AlphaFoldDB" id="A0A3D8HC00"/>
<dbReference type="Pfam" id="PF00884">
    <property type="entry name" value="Sulfatase"/>
    <property type="match status" value="1"/>
</dbReference>
<evidence type="ECO:0000256" key="7">
    <source>
        <dbReference type="PIRSR" id="PIRSR005091-2"/>
    </source>
</evidence>
<comment type="caution">
    <text evidence="12">The sequence shown here is derived from an EMBL/GenBank/DDBJ whole genome shotgun (WGS) entry which is preliminary data.</text>
</comment>
<dbReference type="InterPro" id="IPR050448">
    <property type="entry name" value="OpgB/LTA_synthase_biosynth"/>
</dbReference>
<dbReference type="InterPro" id="IPR012160">
    <property type="entry name" value="LtaS-like"/>
</dbReference>
<dbReference type="GO" id="GO:0046872">
    <property type="term" value="F:metal ion binding"/>
    <property type="evidence" value="ECO:0007669"/>
    <property type="project" value="UniProtKB-KW"/>
</dbReference>
<evidence type="ECO:0000256" key="8">
    <source>
        <dbReference type="PIRSR" id="PIRSR005091-3"/>
    </source>
</evidence>
<reference evidence="11 14" key="2">
    <citation type="submission" date="2020-08" db="EMBL/GenBank/DDBJ databases">
        <title>Genome public.</title>
        <authorList>
            <person name="Liu C."/>
            <person name="Sun Q."/>
        </authorList>
    </citation>
    <scope>NUCLEOTIDE SEQUENCE [LARGE SCALE GENOMIC DNA]</scope>
    <source>
        <strain evidence="11 14">426_9</strain>
    </source>
</reference>
<evidence type="ECO:0000256" key="5">
    <source>
        <dbReference type="ARBA" id="ARBA00023136"/>
    </source>
</evidence>
<feature type="binding site" evidence="8">
    <location>
        <position position="304"/>
    </location>
    <ligand>
        <name>Mn(2+)</name>
        <dbReference type="ChEBI" id="CHEBI:29035"/>
    </ligand>
</feature>
<keyword evidence="7" id="KW-0479">Metal-binding</keyword>